<keyword evidence="2" id="KW-0418">Kinase</keyword>
<dbReference type="AlphaFoldDB" id="A0AA47ELV6"/>
<evidence type="ECO:0000313" key="2">
    <source>
        <dbReference type="EMBL" id="WAG61789.1"/>
    </source>
</evidence>
<evidence type="ECO:0000259" key="1">
    <source>
        <dbReference type="PROSITE" id="PS50011"/>
    </source>
</evidence>
<dbReference type="GO" id="GO:0005524">
    <property type="term" value="F:ATP binding"/>
    <property type="evidence" value="ECO:0007669"/>
    <property type="project" value="InterPro"/>
</dbReference>
<gene>
    <name evidence="2" type="ORF">LL038_05960</name>
</gene>
<dbReference type="PANTHER" id="PTHR44167">
    <property type="entry name" value="OVARIAN-SPECIFIC SERINE/THREONINE-PROTEIN KINASE LOK-RELATED"/>
    <property type="match status" value="1"/>
</dbReference>
<dbReference type="GO" id="GO:0004674">
    <property type="term" value="F:protein serine/threonine kinase activity"/>
    <property type="evidence" value="ECO:0007669"/>
    <property type="project" value="TreeGrafter"/>
</dbReference>
<dbReference type="PANTHER" id="PTHR44167:SF25">
    <property type="entry name" value="PROTEIN KINASE DOMAIN CONTAINING PROTEIN"/>
    <property type="match status" value="1"/>
</dbReference>
<dbReference type="Pfam" id="PF00069">
    <property type="entry name" value="Pkinase"/>
    <property type="match status" value="1"/>
</dbReference>
<dbReference type="PROSITE" id="PS00109">
    <property type="entry name" value="PROTEIN_KINASE_TYR"/>
    <property type="match status" value="1"/>
</dbReference>
<organism evidence="2 3">
    <name type="scientific">Clostridium estertheticum</name>
    <dbReference type="NCBI Taxonomy" id="238834"/>
    <lineage>
        <taxon>Bacteria</taxon>
        <taxon>Bacillati</taxon>
        <taxon>Bacillota</taxon>
        <taxon>Clostridia</taxon>
        <taxon>Eubacteriales</taxon>
        <taxon>Clostridiaceae</taxon>
        <taxon>Clostridium</taxon>
    </lineage>
</organism>
<dbReference type="EMBL" id="CP086239">
    <property type="protein sequence ID" value="WAG61789.1"/>
    <property type="molecule type" value="Genomic_DNA"/>
</dbReference>
<proteinExistence type="predicted"/>
<protein>
    <submittedName>
        <fullName evidence="2">Protein kinase</fullName>
    </submittedName>
</protein>
<accession>A0AA47ELV6</accession>
<dbReference type="InterPro" id="IPR000719">
    <property type="entry name" value="Prot_kinase_dom"/>
</dbReference>
<reference evidence="2" key="1">
    <citation type="submission" date="2021-11" db="EMBL/GenBank/DDBJ databases">
        <title>Clostridia strains as spoilage organisms.</title>
        <authorList>
            <person name="Wambui J."/>
            <person name="Stevens M.J.A."/>
            <person name="Stephan R."/>
        </authorList>
    </citation>
    <scope>NUCLEOTIDE SEQUENCE</scope>
    <source>
        <strain evidence="2">CF009</strain>
    </source>
</reference>
<feature type="domain" description="Protein kinase" evidence="1">
    <location>
        <begin position="127"/>
        <end position="411"/>
    </location>
</feature>
<evidence type="ECO:0000313" key="3">
    <source>
        <dbReference type="Proteomes" id="UP001164733"/>
    </source>
</evidence>
<sequence>MISDNSIRYFAELFNGDIDGLYGYKSGGNLVSFFNSNYGMNDSYGQGFPSRWVYTHDKLVNLHNSNKMDSFLTLILGNKFIMGDSNINEVEAIEKGIEVLKKLNEIFKVDGYIVVKRNEKYYLVEEEKDLKYIGGGGFAKVYKRESTGVIVKKLKDEFLADRGIRSRFKNEFEITKSLGNVAGIINVYEYFEDSCSYSMEEGELTLQEYVEKYDLTHEYKLTCIRQVLYIMGQVHSRDIIHRDISPNNVLLFSGMLKISDFGLGKDLNILNSHQTVYTNAVGQFSYCAPEQFMLLKNGDKKSDVYSLGRLINFIMTKDPNNYQHILRGVIEKATSSNSIFRYNDANELLKNIEKSIKYHENTENTELVKQKALSGIIDIDVESFIYELNGEKLCSNIIDRAKFIDTLINFMGISEERSLHIVQGVSENYKDNCKEWDDYDPIANLMYRVIKGTFTFTVKEIAAIVMHEIAYGANRFGVRDLVKNLIEEGVDPMLEEILSES</sequence>
<dbReference type="InterPro" id="IPR008266">
    <property type="entry name" value="Tyr_kinase_AS"/>
</dbReference>
<keyword evidence="2" id="KW-0808">Transferase</keyword>
<name>A0AA47ELV6_9CLOT</name>
<dbReference type="GO" id="GO:0005737">
    <property type="term" value="C:cytoplasm"/>
    <property type="evidence" value="ECO:0007669"/>
    <property type="project" value="TreeGrafter"/>
</dbReference>
<dbReference type="RefSeq" id="WP_216121394.1">
    <property type="nucleotide sequence ID" value="NZ_CP086239.1"/>
</dbReference>
<dbReference type="Proteomes" id="UP001164733">
    <property type="component" value="Chromosome"/>
</dbReference>
<dbReference type="PROSITE" id="PS50011">
    <property type="entry name" value="PROTEIN_KINASE_DOM"/>
    <property type="match status" value="1"/>
</dbReference>